<feature type="transmembrane region" description="Helical" evidence="1">
    <location>
        <begin position="84"/>
        <end position="104"/>
    </location>
</feature>
<comment type="caution">
    <text evidence="2">The sequence shown here is derived from an EMBL/GenBank/DDBJ whole genome shotgun (WGS) entry which is preliminary data.</text>
</comment>
<name>A0A917PCL3_9ACTN</name>
<reference evidence="2" key="1">
    <citation type="journal article" date="2014" name="Int. J. Syst. Evol. Microbiol.">
        <title>Complete genome sequence of Corynebacterium casei LMG S-19264T (=DSM 44701T), isolated from a smear-ripened cheese.</title>
        <authorList>
            <consortium name="US DOE Joint Genome Institute (JGI-PGF)"/>
            <person name="Walter F."/>
            <person name="Albersmeier A."/>
            <person name="Kalinowski J."/>
            <person name="Ruckert C."/>
        </authorList>
    </citation>
    <scope>NUCLEOTIDE SEQUENCE</scope>
    <source>
        <strain evidence="2">JCM 3086</strain>
    </source>
</reference>
<proteinExistence type="predicted"/>
<reference evidence="2" key="2">
    <citation type="submission" date="2020-09" db="EMBL/GenBank/DDBJ databases">
        <authorList>
            <person name="Sun Q."/>
            <person name="Ohkuma M."/>
        </authorList>
    </citation>
    <scope>NUCLEOTIDE SEQUENCE</scope>
    <source>
        <strain evidence="2">JCM 3086</strain>
    </source>
</reference>
<accession>A0A917PCL3</accession>
<dbReference type="EMBL" id="BMQA01000126">
    <property type="protein sequence ID" value="GGJ71021.1"/>
    <property type="molecule type" value="Genomic_DNA"/>
</dbReference>
<organism evidence="2 3">
    <name type="scientific">Streptomyces brasiliensis</name>
    <dbReference type="NCBI Taxonomy" id="1954"/>
    <lineage>
        <taxon>Bacteria</taxon>
        <taxon>Bacillati</taxon>
        <taxon>Actinomycetota</taxon>
        <taxon>Actinomycetes</taxon>
        <taxon>Kitasatosporales</taxon>
        <taxon>Streptomycetaceae</taxon>
        <taxon>Streptomyces</taxon>
    </lineage>
</organism>
<evidence type="ECO:0000313" key="3">
    <source>
        <dbReference type="Proteomes" id="UP000657574"/>
    </source>
</evidence>
<keyword evidence="1" id="KW-0472">Membrane</keyword>
<feature type="transmembrane region" description="Helical" evidence="1">
    <location>
        <begin position="34"/>
        <end position="54"/>
    </location>
</feature>
<protein>
    <submittedName>
        <fullName evidence="2">Uncharacterized protein</fullName>
    </submittedName>
</protein>
<keyword evidence="3" id="KW-1185">Reference proteome</keyword>
<gene>
    <name evidence="2" type="ORF">GCM10010121_097060</name>
</gene>
<sequence length="106" mass="10959">MALTGPSHHATMIGVMYIADLAVRAPFRNPPSTVGAVVLLLVGASVLCGGIVIATDYKKAAFRLYAKAIRIYGGTPTEPLNFRVGGLLAILGGSGAVSAGVYWLSR</sequence>
<dbReference type="AlphaFoldDB" id="A0A917PCL3"/>
<evidence type="ECO:0000313" key="2">
    <source>
        <dbReference type="EMBL" id="GGJ71021.1"/>
    </source>
</evidence>
<evidence type="ECO:0000256" key="1">
    <source>
        <dbReference type="SAM" id="Phobius"/>
    </source>
</evidence>
<dbReference type="Proteomes" id="UP000657574">
    <property type="component" value="Unassembled WGS sequence"/>
</dbReference>
<dbReference type="RefSeq" id="WP_189317662.1">
    <property type="nucleotide sequence ID" value="NZ_BMQA01000126.1"/>
</dbReference>
<keyword evidence="1" id="KW-0812">Transmembrane</keyword>
<keyword evidence="1" id="KW-1133">Transmembrane helix</keyword>